<accession>A0ABT8A3Q6</accession>
<dbReference type="PROSITE" id="PS51819">
    <property type="entry name" value="VOC"/>
    <property type="match status" value="1"/>
</dbReference>
<reference evidence="4" key="1">
    <citation type="journal article" date="2019" name="Int. J. Syst. Evol. Microbiol.">
        <title>The Global Catalogue of Microorganisms (GCM) 10K type strain sequencing project: providing services to taxonomists for standard genome sequencing and annotation.</title>
        <authorList>
            <consortium name="The Broad Institute Genomics Platform"/>
            <consortium name="The Broad Institute Genome Sequencing Center for Infectious Disease"/>
            <person name="Wu L."/>
            <person name="Ma J."/>
        </authorList>
    </citation>
    <scope>NUCLEOTIDE SEQUENCE [LARGE SCALE GENOMIC DNA]</scope>
    <source>
        <strain evidence="4">CECT 7131</strain>
    </source>
</reference>
<evidence type="ECO:0000313" key="3">
    <source>
        <dbReference type="EMBL" id="MDN3564397.1"/>
    </source>
</evidence>
<feature type="domain" description="VOC" evidence="2">
    <location>
        <begin position="1"/>
        <end position="109"/>
    </location>
</feature>
<keyword evidence="1" id="KW-0479">Metal-binding</keyword>
<comment type="caution">
    <text evidence="3">The sequence shown here is derived from an EMBL/GenBank/DDBJ whole genome shotgun (WGS) entry which is preliminary data.</text>
</comment>
<sequence>MADFYRRAFGCLEVACPPGGISLRLGEEALSLQQAATPGRADFRGNETGFQHFAIAVSDMRLALDRLSAAAGWTPISLAGPEMLPPASGGVTAFKFRDPEGHPLELLQGQPGAMRQHWPSMAGGAPFLGIDHSAISVTDTARSAAFYGGLGFTVGRTQRNRGIEQARLDDLAGAEVDVTPLTGSGPPHLELLRYRHPAACPRPAIDGS</sequence>
<dbReference type="InterPro" id="IPR029068">
    <property type="entry name" value="Glyas_Bleomycin-R_OHBP_Dase"/>
</dbReference>
<dbReference type="RefSeq" id="WP_290316196.1">
    <property type="nucleotide sequence ID" value="NZ_JAUFPN010000086.1"/>
</dbReference>
<dbReference type="PANTHER" id="PTHR43048">
    <property type="entry name" value="METHYLMALONYL-COA EPIMERASE"/>
    <property type="match status" value="1"/>
</dbReference>
<evidence type="ECO:0000313" key="4">
    <source>
        <dbReference type="Proteomes" id="UP001529369"/>
    </source>
</evidence>
<dbReference type="CDD" id="cd06587">
    <property type="entry name" value="VOC"/>
    <property type="match status" value="1"/>
</dbReference>
<gene>
    <name evidence="3" type="ORF">QWZ14_08455</name>
</gene>
<organism evidence="3 4">
    <name type="scientific">Paeniroseomonas aquatica</name>
    <dbReference type="NCBI Taxonomy" id="373043"/>
    <lineage>
        <taxon>Bacteria</taxon>
        <taxon>Pseudomonadati</taxon>
        <taxon>Pseudomonadota</taxon>
        <taxon>Alphaproteobacteria</taxon>
        <taxon>Acetobacterales</taxon>
        <taxon>Acetobacteraceae</taxon>
        <taxon>Paeniroseomonas</taxon>
    </lineage>
</organism>
<dbReference type="InterPro" id="IPR037523">
    <property type="entry name" value="VOC_core"/>
</dbReference>
<feature type="non-terminal residue" evidence="3">
    <location>
        <position position="208"/>
    </location>
</feature>
<dbReference type="InterPro" id="IPR051785">
    <property type="entry name" value="MMCE/EMCE_epimerase"/>
</dbReference>
<evidence type="ECO:0000259" key="2">
    <source>
        <dbReference type="PROSITE" id="PS51819"/>
    </source>
</evidence>
<keyword evidence="4" id="KW-1185">Reference proteome</keyword>
<dbReference type="EMBL" id="JAUFPN010000086">
    <property type="protein sequence ID" value="MDN3564397.1"/>
    <property type="molecule type" value="Genomic_DNA"/>
</dbReference>
<dbReference type="Proteomes" id="UP001529369">
    <property type="component" value="Unassembled WGS sequence"/>
</dbReference>
<dbReference type="Pfam" id="PF00903">
    <property type="entry name" value="Glyoxalase"/>
    <property type="match status" value="1"/>
</dbReference>
<protein>
    <submittedName>
        <fullName evidence="3">VOC family protein</fullName>
    </submittedName>
</protein>
<proteinExistence type="predicted"/>
<dbReference type="SUPFAM" id="SSF54593">
    <property type="entry name" value="Glyoxalase/Bleomycin resistance protein/Dihydroxybiphenyl dioxygenase"/>
    <property type="match status" value="1"/>
</dbReference>
<dbReference type="PANTHER" id="PTHR43048:SF3">
    <property type="entry name" value="METHYLMALONYL-COA EPIMERASE, MITOCHONDRIAL"/>
    <property type="match status" value="1"/>
</dbReference>
<dbReference type="Gene3D" id="3.10.180.10">
    <property type="entry name" value="2,3-Dihydroxybiphenyl 1,2-Dioxygenase, domain 1"/>
    <property type="match status" value="2"/>
</dbReference>
<name>A0ABT8A3Q6_9PROT</name>
<evidence type="ECO:0000256" key="1">
    <source>
        <dbReference type="ARBA" id="ARBA00022723"/>
    </source>
</evidence>
<dbReference type="InterPro" id="IPR004360">
    <property type="entry name" value="Glyas_Fos-R_dOase_dom"/>
</dbReference>